<feature type="transmembrane region" description="Helical" evidence="10">
    <location>
        <begin position="31"/>
        <end position="50"/>
    </location>
</feature>
<dbReference type="GO" id="GO:0005886">
    <property type="term" value="C:plasma membrane"/>
    <property type="evidence" value="ECO:0007669"/>
    <property type="project" value="UniProtKB-SubCell"/>
</dbReference>
<protein>
    <submittedName>
        <fullName evidence="12">Histidine kinase-like protein</fullName>
    </submittedName>
</protein>
<dbReference type="SUPFAM" id="SSF55874">
    <property type="entry name" value="ATPase domain of HSP90 chaperone/DNA topoisomerase II/histidine kinase"/>
    <property type="match status" value="1"/>
</dbReference>
<dbReference type="InterPro" id="IPR050482">
    <property type="entry name" value="Sensor_HK_TwoCompSys"/>
</dbReference>
<evidence type="ECO:0000256" key="4">
    <source>
        <dbReference type="ARBA" id="ARBA00022692"/>
    </source>
</evidence>
<keyword evidence="6 10" id="KW-1133">Transmembrane helix</keyword>
<dbReference type="InterPro" id="IPR003594">
    <property type="entry name" value="HATPase_dom"/>
</dbReference>
<dbReference type="Gene3D" id="3.30.565.10">
    <property type="entry name" value="Histidine kinase-like ATPase, C-terminal domain"/>
    <property type="match status" value="1"/>
</dbReference>
<evidence type="ECO:0000256" key="3">
    <source>
        <dbReference type="ARBA" id="ARBA00022679"/>
    </source>
</evidence>
<feature type="compositionally biased region" description="Polar residues" evidence="9">
    <location>
        <begin position="387"/>
        <end position="404"/>
    </location>
</feature>
<feature type="transmembrane region" description="Helical" evidence="10">
    <location>
        <begin position="119"/>
        <end position="137"/>
    </location>
</feature>
<keyword evidence="5 12" id="KW-0418">Kinase</keyword>
<evidence type="ECO:0000313" key="12">
    <source>
        <dbReference type="EMBL" id="PYE20130.1"/>
    </source>
</evidence>
<keyword evidence="3" id="KW-0808">Transferase</keyword>
<evidence type="ECO:0000256" key="2">
    <source>
        <dbReference type="ARBA" id="ARBA00022475"/>
    </source>
</evidence>
<keyword evidence="2" id="KW-1003">Cell membrane</keyword>
<feature type="transmembrane region" description="Helical" evidence="10">
    <location>
        <begin position="56"/>
        <end position="76"/>
    </location>
</feature>
<keyword evidence="7" id="KW-0902">Two-component regulatory system</keyword>
<dbReference type="RefSeq" id="WP_110468130.1">
    <property type="nucleotide sequence ID" value="NZ_QJSP01000002.1"/>
</dbReference>
<dbReference type="InterPro" id="IPR036890">
    <property type="entry name" value="HATPase_C_sf"/>
</dbReference>
<feature type="transmembrane region" description="Helical" evidence="10">
    <location>
        <begin position="172"/>
        <end position="190"/>
    </location>
</feature>
<dbReference type="Pfam" id="PF02518">
    <property type="entry name" value="HATPase_c"/>
    <property type="match status" value="1"/>
</dbReference>
<evidence type="ECO:0000256" key="7">
    <source>
        <dbReference type="ARBA" id="ARBA00023012"/>
    </source>
</evidence>
<comment type="caution">
    <text evidence="12">The sequence shown here is derived from an EMBL/GenBank/DDBJ whole genome shotgun (WGS) entry which is preliminary data.</text>
</comment>
<sequence length="404" mass="42912">MAADTAVVQALSAQTSDGSAAANILRQFCRYLAVAYLLSAVGLSGAVAMSTDVVPVWWTVASMVSIYGPAVVMFASSFRRTDVEWVRWAATSLVIGYGLTIATWPLVWNGDQLDAGHGMWFSQFNGFVAATAGLIWRMRWSLPYLAYVVVSVQFVNDAVRTSAYNNPVMTEIAWSFCLTVMPFAVAVAAMRSGRVLDATRTRSVRAAAETAASVARASERSRFDALTHDGVMSTLLAAARLPMSDALIRQAADTVDKLDVLESGATGATEFGVVAALTEFRGMAAEVDDAVRIRASVPPDVGDQRYPGDVVRTMSAAAAEALRNSVQHAGSDARRTVRVVADSDLLQVSVSDDGVGFNPRTVPANRLGLAVSIRGRMDQLSGGAAEITSSPSTGTTVSLSWKRP</sequence>
<dbReference type="Proteomes" id="UP000247591">
    <property type="component" value="Unassembled WGS sequence"/>
</dbReference>
<dbReference type="GO" id="GO:0016301">
    <property type="term" value="F:kinase activity"/>
    <property type="evidence" value="ECO:0007669"/>
    <property type="project" value="UniProtKB-KW"/>
</dbReference>
<keyword evidence="4 10" id="KW-0812">Transmembrane</keyword>
<evidence type="ECO:0000313" key="13">
    <source>
        <dbReference type="Proteomes" id="UP000247591"/>
    </source>
</evidence>
<feature type="domain" description="Histidine kinase/HSP90-like ATPase" evidence="11">
    <location>
        <begin position="317"/>
        <end position="402"/>
    </location>
</feature>
<keyword evidence="13" id="KW-1185">Reference proteome</keyword>
<dbReference type="AlphaFoldDB" id="A0A318RUT7"/>
<evidence type="ECO:0000259" key="11">
    <source>
        <dbReference type="Pfam" id="PF02518"/>
    </source>
</evidence>
<reference evidence="12 13" key="1">
    <citation type="submission" date="2018-06" db="EMBL/GenBank/DDBJ databases">
        <title>Genomic Encyclopedia of Type Strains, Phase IV (KMG-IV): sequencing the most valuable type-strain genomes for metagenomic binning, comparative biology and taxonomic classification.</title>
        <authorList>
            <person name="Goeker M."/>
        </authorList>
    </citation>
    <scope>NUCLEOTIDE SEQUENCE [LARGE SCALE GENOMIC DNA]</scope>
    <source>
        <strain evidence="12 13">DSM 45521</strain>
    </source>
</reference>
<keyword evidence="8 10" id="KW-0472">Membrane</keyword>
<dbReference type="OrthoDB" id="144293at2"/>
<name>A0A318RUT7_WILLI</name>
<evidence type="ECO:0000256" key="9">
    <source>
        <dbReference type="SAM" id="MobiDB-lite"/>
    </source>
</evidence>
<dbReference type="EMBL" id="QJSP01000002">
    <property type="protein sequence ID" value="PYE20130.1"/>
    <property type="molecule type" value="Genomic_DNA"/>
</dbReference>
<gene>
    <name evidence="12" type="ORF">DFR67_102268</name>
</gene>
<feature type="region of interest" description="Disordered" evidence="9">
    <location>
        <begin position="382"/>
        <end position="404"/>
    </location>
</feature>
<dbReference type="PANTHER" id="PTHR24421">
    <property type="entry name" value="NITRATE/NITRITE SENSOR PROTEIN NARX-RELATED"/>
    <property type="match status" value="1"/>
</dbReference>
<dbReference type="GO" id="GO:0000160">
    <property type="term" value="P:phosphorelay signal transduction system"/>
    <property type="evidence" value="ECO:0007669"/>
    <property type="project" value="UniProtKB-KW"/>
</dbReference>
<organism evidence="12 13">
    <name type="scientific">Williamsia limnetica</name>
    <dbReference type="NCBI Taxonomy" id="882452"/>
    <lineage>
        <taxon>Bacteria</taxon>
        <taxon>Bacillati</taxon>
        <taxon>Actinomycetota</taxon>
        <taxon>Actinomycetes</taxon>
        <taxon>Mycobacteriales</taxon>
        <taxon>Nocardiaceae</taxon>
        <taxon>Williamsia</taxon>
    </lineage>
</organism>
<evidence type="ECO:0000256" key="6">
    <source>
        <dbReference type="ARBA" id="ARBA00022989"/>
    </source>
</evidence>
<evidence type="ECO:0000256" key="10">
    <source>
        <dbReference type="SAM" id="Phobius"/>
    </source>
</evidence>
<evidence type="ECO:0000256" key="1">
    <source>
        <dbReference type="ARBA" id="ARBA00004651"/>
    </source>
</evidence>
<feature type="transmembrane region" description="Helical" evidence="10">
    <location>
        <begin position="88"/>
        <end position="107"/>
    </location>
</feature>
<comment type="subcellular location">
    <subcellularLocation>
        <location evidence="1">Cell membrane</location>
        <topology evidence="1">Multi-pass membrane protein</topology>
    </subcellularLocation>
</comment>
<evidence type="ECO:0000256" key="8">
    <source>
        <dbReference type="ARBA" id="ARBA00023136"/>
    </source>
</evidence>
<dbReference type="PANTHER" id="PTHR24421:SF37">
    <property type="entry name" value="SENSOR HISTIDINE KINASE NARS"/>
    <property type="match status" value="1"/>
</dbReference>
<accession>A0A318RUT7</accession>
<proteinExistence type="predicted"/>
<evidence type="ECO:0000256" key="5">
    <source>
        <dbReference type="ARBA" id="ARBA00022777"/>
    </source>
</evidence>